<gene>
    <name evidence="1" type="ORF">H9815_01865</name>
</gene>
<evidence type="ECO:0000313" key="1">
    <source>
        <dbReference type="EMBL" id="HIZ34497.1"/>
    </source>
</evidence>
<dbReference type="AlphaFoldDB" id="A0A9D2EBT7"/>
<comment type="caution">
    <text evidence="1">The sequence shown here is derived from an EMBL/GenBank/DDBJ whole genome shotgun (WGS) entry which is preliminary data.</text>
</comment>
<reference evidence="1" key="2">
    <citation type="submission" date="2021-04" db="EMBL/GenBank/DDBJ databases">
        <authorList>
            <person name="Gilroy R."/>
        </authorList>
    </citation>
    <scope>NUCLEOTIDE SEQUENCE</scope>
    <source>
        <strain evidence="1">ChiGjej4B4-7305</strain>
    </source>
</reference>
<accession>A0A9D2EBT7</accession>
<name>A0A9D2EBT7_9MICO</name>
<dbReference type="EMBL" id="DXBY01000037">
    <property type="protein sequence ID" value="HIZ34497.1"/>
    <property type="molecule type" value="Genomic_DNA"/>
</dbReference>
<reference evidence="1" key="1">
    <citation type="journal article" date="2021" name="PeerJ">
        <title>Extensive microbial diversity within the chicken gut microbiome revealed by metagenomics and culture.</title>
        <authorList>
            <person name="Gilroy R."/>
            <person name="Ravi A."/>
            <person name="Getino M."/>
            <person name="Pursley I."/>
            <person name="Horton D.L."/>
            <person name="Alikhan N.F."/>
            <person name="Baker D."/>
            <person name="Gharbi K."/>
            <person name="Hall N."/>
            <person name="Watson M."/>
            <person name="Adriaenssens E.M."/>
            <person name="Foster-Nyarko E."/>
            <person name="Jarju S."/>
            <person name="Secka A."/>
            <person name="Antonio M."/>
            <person name="Oren A."/>
            <person name="Chaudhuri R.R."/>
            <person name="La Ragione R."/>
            <person name="Hildebrand F."/>
            <person name="Pallen M.J."/>
        </authorList>
    </citation>
    <scope>NUCLEOTIDE SEQUENCE</scope>
    <source>
        <strain evidence="1">ChiGjej4B4-7305</strain>
    </source>
</reference>
<organism evidence="1 2">
    <name type="scientific">Candidatus Ruania gallistercoris</name>
    <dbReference type="NCBI Taxonomy" id="2838746"/>
    <lineage>
        <taxon>Bacteria</taxon>
        <taxon>Bacillati</taxon>
        <taxon>Actinomycetota</taxon>
        <taxon>Actinomycetes</taxon>
        <taxon>Micrococcales</taxon>
        <taxon>Ruaniaceae</taxon>
        <taxon>Ruania</taxon>
    </lineage>
</organism>
<sequence length="427" mass="45565">MTGGLVTTEDVAVTYTAAEDGELTLVGLSTADGSTVWEHEAGRGAVRPSSSAIEPVGFRNDDGVYVAFLEPGTPNTSTRLAENRVAIVEIDTGEIVARSPERRWIDRSPVACADRPAACLWVYDDESYYRAYFGPDSSRLQEHPQQVDEYGGDMTTQYLGDGDRDLSRVVDGDTVWTVRISDLPGTSDWPDLSVGTPPAETPWRPISLRYSAELGKDGLQSLDSVDLADDVTYLLDAETGEVLWWGSGYVYDCPYDFLNAGVRCRATGVEHLTEGGPNEYSDLDLTLEGFAEDGSTLWSLPLGADATPLSAEPPESFTSEVLVPTTGGGLLVDPTTGDTRDVPEGWTSLCAESAEFGSSLRWDVDEPEEDSWVGGRVYTTCAADGSAIAGPPSEAAVLATGADSGTVTVVPHPGRLVAYDVTAHDDA</sequence>
<protein>
    <submittedName>
        <fullName evidence="1">Uncharacterized protein</fullName>
    </submittedName>
</protein>
<dbReference type="Proteomes" id="UP000824037">
    <property type="component" value="Unassembled WGS sequence"/>
</dbReference>
<evidence type="ECO:0000313" key="2">
    <source>
        <dbReference type="Proteomes" id="UP000824037"/>
    </source>
</evidence>
<proteinExistence type="predicted"/>